<accession>A0A699I8C8</accession>
<gene>
    <name evidence="2" type="ORF">Tci_506617</name>
</gene>
<sequence length="256" mass="27484">MSTSAFVDSVIITQANEAQSSRVPVPLPDDPYLAGLDDEGQGLEDEGPGMEEEEEESAPEGQQQAVLVVDTAVSESLGLGYGAERISVFRQPTFVTWVDLVDGRVYTNIPTYAPPAAHVQTPPSPEWSSGSLPVSPSSPVVPLPIASPVTTLAATILVDEDRFLKVGAQLELYKSILHDHTQRLDALPPSLFKGYDRDLKELYTRLGAVRDEIFSQRYRVCHIVNAPAGRLLGAYDLGVTTPTAVAHAGDKSSGDT</sequence>
<organism evidence="2">
    <name type="scientific">Tanacetum cinerariifolium</name>
    <name type="common">Dalmatian daisy</name>
    <name type="synonym">Chrysanthemum cinerariifolium</name>
    <dbReference type="NCBI Taxonomy" id="118510"/>
    <lineage>
        <taxon>Eukaryota</taxon>
        <taxon>Viridiplantae</taxon>
        <taxon>Streptophyta</taxon>
        <taxon>Embryophyta</taxon>
        <taxon>Tracheophyta</taxon>
        <taxon>Spermatophyta</taxon>
        <taxon>Magnoliopsida</taxon>
        <taxon>eudicotyledons</taxon>
        <taxon>Gunneridae</taxon>
        <taxon>Pentapetalae</taxon>
        <taxon>asterids</taxon>
        <taxon>campanulids</taxon>
        <taxon>Asterales</taxon>
        <taxon>Asteraceae</taxon>
        <taxon>Asteroideae</taxon>
        <taxon>Anthemideae</taxon>
        <taxon>Anthemidinae</taxon>
        <taxon>Tanacetum</taxon>
    </lineage>
</organism>
<name>A0A699I8C8_TANCI</name>
<protein>
    <submittedName>
        <fullName evidence="2">Uncharacterized protein</fullName>
    </submittedName>
</protein>
<dbReference type="EMBL" id="BKCJ010267997">
    <property type="protein sequence ID" value="GEZ34644.1"/>
    <property type="molecule type" value="Genomic_DNA"/>
</dbReference>
<evidence type="ECO:0000313" key="2">
    <source>
        <dbReference type="EMBL" id="GEZ34644.1"/>
    </source>
</evidence>
<feature type="compositionally biased region" description="Acidic residues" evidence="1">
    <location>
        <begin position="36"/>
        <end position="58"/>
    </location>
</feature>
<evidence type="ECO:0000256" key="1">
    <source>
        <dbReference type="SAM" id="MobiDB-lite"/>
    </source>
</evidence>
<comment type="caution">
    <text evidence="2">The sequence shown here is derived from an EMBL/GenBank/DDBJ whole genome shotgun (WGS) entry which is preliminary data.</text>
</comment>
<feature type="non-terminal residue" evidence="2">
    <location>
        <position position="256"/>
    </location>
</feature>
<dbReference type="AlphaFoldDB" id="A0A699I8C8"/>
<reference evidence="2" key="1">
    <citation type="journal article" date="2019" name="Sci. Rep.">
        <title>Draft genome of Tanacetum cinerariifolium, the natural source of mosquito coil.</title>
        <authorList>
            <person name="Yamashiro T."/>
            <person name="Shiraishi A."/>
            <person name="Satake H."/>
            <person name="Nakayama K."/>
        </authorList>
    </citation>
    <scope>NUCLEOTIDE SEQUENCE</scope>
</reference>
<proteinExistence type="predicted"/>
<feature type="region of interest" description="Disordered" evidence="1">
    <location>
        <begin position="18"/>
        <end position="63"/>
    </location>
</feature>